<name>A0A976M810_THEOR</name>
<feature type="chain" id="PRO_5037080343" evidence="2">
    <location>
        <begin position="24"/>
        <end position="180"/>
    </location>
</feature>
<proteinExistence type="predicted"/>
<dbReference type="OrthoDB" id="361847at2759"/>
<keyword evidence="1" id="KW-1133">Transmembrane helix</keyword>
<dbReference type="AlphaFoldDB" id="A0A976M810"/>
<accession>A0A976M810</accession>
<evidence type="ECO:0000313" key="4">
    <source>
        <dbReference type="Proteomes" id="UP000244803"/>
    </source>
</evidence>
<evidence type="ECO:0000313" key="3">
    <source>
        <dbReference type="EMBL" id="UKJ90247.2"/>
    </source>
</evidence>
<dbReference type="EMBL" id="CP056068">
    <property type="protein sequence ID" value="UKJ90247.2"/>
    <property type="molecule type" value="Genomic_DNA"/>
</dbReference>
<protein>
    <submittedName>
        <fullName evidence="3">Uncharacterized protein</fullName>
    </submittedName>
</protein>
<evidence type="ECO:0000256" key="2">
    <source>
        <dbReference type="SAM" id="SignalP"/>
    </source>
</evidence>
<reference evidence="3" key="1">
    <citation type="submission" date="2022-07" db="EMBL/GenBank/DDBJ databases">
        <title>Evaluation of T. orientalis genome assembly methods using nanopore sequencing and analysis of variation between genomes.</title>
        <authorList>
            <person name="Yam J."/>
            <person name="Micallef M.L."/>
            <person name="Liu M."/>
            <person name="Djordjevic S.P."/>
            <person name="Bogema D.R."/>
            <person name="Jenkins C."/>
        </authorList>
    </citation>
    <scope>NUCLEOTIDE SEQUENCE</scope>
    <source>
        <strain evidence="3">Fish Creek</strain>
    </source>
</reference>
<sequence length="180" mass="20254">MSISRTYHVWYLLTILLTLLVKASKITTIEPHGNGLVHSCIGLNPSKIEICSLIEVNDDIMSNDGNCRIEECRETCCSGVSKCFKTNFLTANRIDCVANRLNHKYAKVIYTAGAFGIVVATTGLYLLTGSKKKEEEVFDSSYDDEDDPLINIKDKNPHLDVKKIMATDEKDVFWDEKENL</sequence>
<keyword evidence="1" id="KW-0812">Transmembrane</keyword>
<keyword evidence="2" id="KW-0732">Signal</keyword>
<feature type="transmembrane region" description="Helical" evidence="1">
    <location>
        <begin position="108"/>
        <end position="127"/>
    </location>
</feature>
<dbReference type="Proteomes" id="UP000244803">
    <property type="component" value="Chromosome 2"/>
</dbReference>
<feature type="signal peptide" evidence="2">
    <location>
        <begin position="1"/>
        <end position="23"/>
    </location>
</feature>
<keyword evidence="1" id="KW-0472">Membrane</keyword>
<evidence type="ECO:0000256" key="1">
    <source>
        <dbReference type="SAM" id="Phobius"/>
    </source>
</evidence>
<gene>
    <name evidence="3" type="ORF">MACJ_001179</name>
</gene>
<organism evidence="3 4">
    <name type="scientific">Theileria orientalis</name>
    <dbReference type="NCBI Taxonomy" id="68886"/>
    <lineage>
        <taxon>Eukaryota</taxon>
        <taxon>Sar</taxon>
        <taxon>Alveolata</taxon>
        <taxon>Apicomplexa</taxon>
        <taxon>Aconoidasida</taxon>
        <taxon>Piroplasmida</taxon>
        <taxon>Theileriidae</taxon>
        <taxon>Theileria</taxon>
    </lineage>
</organism>